<protein>
    <recommendedName>
        <fullName evidence="1">Asparagine synthetase domain-containing protein</fullName>
    </recommendedName>
</protein>
<dbReference type="Pfam" id="PF00733">
    <property type="entry name" value="Asn_synthase"/>
    <property type="match status" value="1"/>
</dbReference>
<dbReference type="InterPro" id="IPR001962">
    <property type="entry name" value="Asn_synthase"/>
</dbReference>
<dbReference type="EMBL" id="BSDI01000004">
    <property type="protein sequence ID" value="GLH95635.1"/>
    <property type="molecule type" value="Genomic_DNA"/>
</dbReference>
<organism evidence="2 3">
    <name type="scientific">Phytohabitans aurantiacus</name>
    <dbReference type="NCBI Taxonomy" id="3016789"/>
    <lineage>
        <taxon>Bacteria</taxon>
        <taxon>Bacillati</taxon>
        <taxon>Actinomycetota</taxon>
        <taxon>Actinomycetes</taxon>
        <taxon>Micromonosporales</taxon>
        <taxon>Micromonosporaceae</taxon>
    </lineage>
</organism>
<reference evidence="2" key="1">
    <citation type="submission" date="2022-12" db="EMBL/GenBank/DDBJ databases">
        <title>New Phytohabitans aurantiacus sp. RD004123 nov., an actinomycete isolated from soil.</title>
        <authorList>
            <person name="Triningsih D.W."/>
            <person name="Harunari E."/>
            <person name="Igarashi Y."/>
        </authorList>
    </citation>
    <scope>NUCLEOTIDE SEQUENCE</scope>
    <source>
        <strain evidence="2">RD004123</strain>
    </source>
</reference>
<dbReference type="RefSeq" id="WP_281892673.1">
    <property type="nucleotide sequence ID" value="NZ_BSDI01000004.1"/>
</dbReference>
<name>A0ABQ5QLP9_9ACTN</name>
<dbReference type="InterPro" id="IPR014729">
    <property type="entry name" value="Rossmann-like_a/b/a_fold"/>
</dbReference>
<sequence>MEFYRDLLAVSGARAPAGAVPFGGAAASETLPWGRLWLGGGLKPGASDRDRVVALALGPRDHDFGTVDAPTLRKWLHSGTELARLAAPFAGAAHDDAEFVLATDHSGLRHLYGVRGDGWAAVSTSAIELARLAGAPLDRNTMGTFAVTGFHLGESTPFRGVRKIRPGTAWRLSNGDLTDAPYGEDHTEVPRGSQVAAMAGLLRGLVERCLDENPDTVFELSGGFDSRLLFAALPASRRAGVRTLTLSAPGRADAPIAGALAAQFRTDHQVIDLTGLAALGPEAAHELVMSSARRHDILGNPVALGVLDWVESQVPPGVRITGQGGEMARGSYHMGQTQQPTANDELIDRLARWWFITNDATDAACLQPDFAESARADATAAIRAAFAEYDTDWLTAIDEFFLRERVHRWVGINFTGACLSRTIVAPYLDPRFLAIARSVPPTERSGSGFAARVLEQLDPWLANARLATGVRPKHLPRKYVPRALAEYSVLKYAKRGAEKVYQFARGQAATAAGTPVLAGLVVDHWRAHPVLVEPALRSGLIREDWLAGLLAGEHGTDAATVGFLANLVVAAHDLS</sequence>
<dbReference type="Proteomes" id="UP001144280">
    <property type="component" value="Unassembled WGS sequence"/>
</dbReference>
<accession>A0ABQ5QLP9</accession>
<dbReference type="InterPro" id="IPR029055">
    <property type="entry name" value="Ntn_hydrolases_N"/>
</dbReference>
<dbReference type="Gene3D" id="3.40.50.620">
    <property type="entry name" value="HUPs"/>
    <property type="match status" value="1"/>
</dbReference>
<dbReference type="SUPFAM" id="SSF52402">
    <property type="entry name" value="Adenine nucleotide alpha hydrolases-like"/>
    <property type="match status" value="1"/>
</dbReference>
<evidence type="ECO:0000259" key="1">
    <source>
        <dbReference type="Pfam" id="PF00733"/>
    </source>
</evidence>
<dbReference type="SUPFAM" id="SSF56235">
    <property type="entry name" value="N-terminal nucleophile aminohydrolases (Ntn hydrolases)"/>
    <property type="match status" value="1"/>
</dbReference>
<proteinExistence type="predicted"/>
<keyword evidence="3" id="KW-1185">Reference proteome</keyword>
<feature type="domain" description="Asparagine synthetase" evidence="1">
    <location>
        <begin position="200"/>
        <end position="290"/>
    </location>
</feature>
<evidence type="ECO:0000313" key="3">
    <source>
        <dbReference type="Proteomes" id="UP001144280"/>
    </source>
</evidence>
<comment type="caution">
    <text evidence="2">The sequence shown here is derived from an EMBL/GenBank/DDBJ whole genome shotgun (WGS) entry which is preliminary data.</text>
</comment>
<dbReference type="Gene3D" id="3.60.20.10">
    <property type="entry name" value="Glutamine Phosphoribosylpyrophosphate, subunit 1, domain 1"/>
    <property type="match status" value="1"/>
</dbReference>
<evidence type="ECO:0000313" key="2">
    <source>
        <dbReference type="EMBL" id="GLH95635.1"/>
    </source>
</evidence>
<gene>
    <name evidence="2" type="ORF">Pa4123_09070</name>
</gene>